<sequence>MANDYGFVRNFDSLKFIVSKLCEHGFASYTEKLVTNVAHEFFPDEFVCDTLIKGWCVDGKLDEARRLSQEMYRDGFEIDSVGYNAILDCVCRVCRKKDPFGVRSEAEKVLIDMDSTLCTKVYHFSISVVGFTPINLIVFVNNTKKLSN</sequence>
<reference evidence="1 2" key="2">
    <citation type="journal article" date="2022" name="Mol. Ecol. Resour.">
        <title>The genomes of chicory, endive, great burdock and yacon provide insights into Asteraceae paleo-polyploidization history and plant inulin production.</title>
        <authorList>
            <person name="Fan W."/>
            <person name="Wang S."/>
            <person name="Wang H."/>
            <person name="Wang A."/>
            <person name="Jiang F."/>
            <person name="Liu H."/>
            <person name="Zhao H."/>
            <person name="Xu D."/>
            <person name="Zhang Y."/>
        </authorList>
    </citation>
    <scope>NUCLEOTIDE SEQUENCE [LARGE SCALE GENOMIC DNA]</scope>
    <source>
        <strain evidence="2">cv. Niubang</strain>
    </source>
</reference>
<proteinExistence type="predicted"/>
<reference evidence="2" key="1">
    <citation type="journal article" date="2022" name="Mol. Ecol. Resour.">
        <title>The genomes of chicory, endive, great burdock and yacon provide insights into Asteraceae palaeo-polyploidization history and plant inulin production.</title>
        <authorList>
            <person name="Fan W."/>
            <person name="Wang S."/>
            <person name="Wang H."/>
            <person name="Wang A."/>
            <person name="Jiang F."/>
            <person name="Liu H."/>
            <person name="Zhao H."/>
            <person name="Xu D."/>
            <person name="Zhang Y."/>
        </authorList>
    </citation>
    <scope>NUCLEOTIDE SEQUENCE [LARGE SCALE GENOMIC DNA]</scope>
    <source>
        <strain evidence="2">cv. Niubang</strain>
    </source>
</reference>
<evidence type="ECO:0000313" key="2">
    <source>
        <dbReference type="Proteomes" id="UP001055879"/>
    </source>
</evidence>
<accession>A0ACB9DH88</accession>
<dbReference type="EMBL" id="CM042049">
    <property type="protein sequence ID" value="KAI3745999.1"/>
    <property type="molecule type" value="Genomic_DNA"/>
</dbReference>
<protein>
    <submittedName>
        <fullName evidence="1">Uncharacterized protein</fullName>
    </submittedName>
</protein>
<comment type="caution">
    <text evidence="1">The sequence shown here is derived from an EMBL/GenBank/DDBJ whole genome shotgun (WGS) entry which is preliminary data.</text>
</comment>
<organism evidence="1 2">
    <name type="scientific">Arctium lappa</name>
    <name type="common">Greater burdock</name>
    <name type="synonym">Lappa major</name>
    <dbReference type="NCBI Taxonomy" id="4217"/>
    <lineage>
        <taxon>Eukaryota</taxon>
        <taxon>Viridiplantae</taxon>
        <taxon>Streptophyta</taxon>
        <taxon>Embryophyta</taxon>
        <taxon>Tracheophyta</taxon>
        <taxon>Spermatophyta</taxon>
        <taxon>Magnoliopsida</taxon>
        <taxon>eudicotyledons</taxon>
        <taxon>Gunneridae</taxon>
        <taxon>Pentapetalae</taxon>
        <taxon>asterids</taxon>
        <taxon>campanulids</taxon>
        <taxon>Asterales</taxon>
        <taxon>Asteraceae</taxon>
        <taxon>Carduoideae</taxon>
        <taxon>Cardueae</taxon>
        <taxon>Arctiinae</taxon>
        <taxon>Arctium</taxon>
    </lineage>
</organism>
<keyword evidence="2" id="KW-1185">Reference proteome</keyword>
<gene>
    <name evidence="1" type="ORF">L6452_08414</name>
</gene>
<evidence type="ECO:0000313" key="1">
    <source>
        <dbReference type="EMBL" id="KAI3745999.1"/>
    </source>
</evidence>
<name>A0ACB9DH88_ARCLA</name>
<dbReference type="Proteomes" id="UP001055879">
    <property type="component" value="Linkage Group LG03"/>
</dbReference>